<evidence type="ECO:0000256" key="1">
    <source>
        <dbReference type="PROSITE-ProRule" id="PRU00023"/>
    </source>
</evidence>
<feature type="compositionally biased region" description="Basic and acidic residues" evidence="2">
    <location>
        <begin position="518"/>
        <end position="532"/>
    </location>
</feature>
<dbReference type="EMBL" id="JAINUG010000233">
    <property type="protein sequence ID" value="KAJ8386164.1"/>
    <property type="molecule type" value="Genomic_DNA"/>
</dbReference>
<feature type="compositionally biased region" description="Low complexity" evidence="2">
    <location>
        <begin position="805"/>
        <end position="820"/>
    </location>
</feature>
<dbReference type="GO" id="GO:0008608">
    <property type="term" value="P:attachment of spindle microtubules to kinetochore"/>
    <property type="evidence" value="ECO:0007669"/>
    <property type="project" value="InterPro"/>
</dbReference>
<dbReference type="Proteomes" id="UP001221898">
    <property type="component" value="Unassembled WGS sequence"/>
</dbReference>
<dbReference type="PANTHER" id="PTHR23060:SF3">
    <property type="entry name" value="TESTIS EXPRESSED 14, INTERCELLULAR BRIDGE FORMING FACTOR"/>
    <property type="match status" value="1"/>
</dbReference>
<evidence type="ECO:0000313" key="5">
    <source>
        <dbReference type="Proteomes" id="UP001221898"/>
    </source>
</evidence>
<dbReference type="PROSITE" id="PS50011">
    <property type="entry name" value="PROTEIN_KINASE_DOM"/>
    <property type="match status" value="1"/>
</dbReference>
<sequence length="1156" mass="125886">MAAGIPEWVSLGAVTEEGQVAQLHRHIMERNVPKMEKLLKKGVEVDCVNNLGQTPLFYAALIGLTSAVELLLQYGADPNHRCEDRSTPVHAAIISCKTRLLSTVLDAGGDLRLHDRKGLTPQDWALEHSPKMLDFLKDCASHMHSAFQPRQFWNLHSSPGPSMSMPRRCSLLEFLMHGGYRNSSVCDTVQCYGFGKLYIDRTRQLLGHLACLPTIEDSELSQMNDEPMRSYTCGYFTQMTNKSWRGSRVTVKEMKSRSALQHDRIYMDLLIIEQQFCRQLFHPHLLQLLAVCLPEDLQPRLVFERVHIGSLYSLLHHRHEELLVLGVAALLPMVLQVCEALRFLHDRGLVLRGLSSHSVQIVHPWVAKVTGLGFIVPSREEDSPSDHANLPLPLALYNWAAPEVIRRRSCTEKADLYSLCALIQELYTDCVPWGPVDPVEIKEAVLSGGALKADRRVPPPYYKLVRNGLRAQPQDRTGSLQDIHYMICSNIKGRGRGSGLPPEAGVRNAAHLSPDSMQNREQHTEGEQHGSGRSDQVAGRGTSGQLDNLQQLLCDVIRCWCGGDPGTQTSGSETSGTQDGSGAESVLWQEMHVGEPEHLGTGMLQQSESSPRAVQMAGWGCHPGDSSTHSGRGGDEVDSGKRERGGEGPSSAASARGLTRATGPPSALYLPISQGPLHFSPGTHREKEEEVVFHAVNQTLSMTGGGQEEEEESAFESDYSQSPLEPCRIFFAPSVQMQPHITARRSLTPASEEDLQLIVEVCQPAMSAAGAAPEIKLPGQRWPAHYRFRSRMSVDEVDRRLQERSGASSPWSAAPSLAKASGPPACQYQSSCAVHGVDGTRHSSLPAAWGPCSLGGEAYGEQREDPSSEGEEQSLYTSAQEESFINPGARFAQTSRISVPSGVTERRVQKPSTEQQAVNKQWGDESAYVFAASDLQDDNTSSLLQGQSNHPSVRWSSETPTVHLQSRMQPLPPLDSFFWSSSTPHPLCIEAFTTTSSTKPSVASILVSPVVSLEEEDTPTTTNGLFPSWAESEQSDPGSGEFEQSDPGSGEFEQSDPSSSEFEQSDPGSGRSTNSGSSTTIPEESTAAGNLDPGPVMQCIGTSGGKITTMRLSAEHLDLLAEADRRQGHAGDSKSSAPELASQTDGTGAGCHQELE</sequence>
<dbReference type="PROSITE" id="PS50297">
    <property type="entry name" value="ANK_REP_REGION"/>
    <property type="match status" value="1"/>
</dbReference>
<dbReference type="SMART" id="SM00248">
    <property type="entry name" value="ANK"/>
    <property type="match status" value="3"/>
</dbReference>
<reference evidence="4" key="1">
    <citation type="journal article" date="2023" name="Science">
        <title>Genome structures resolve the early diversification of teleost fishes.</title>
        <authorList>
            <person name="Parey E."/>
            <person name="Louis A."/>
            <person name="Montfort J."/>
            <person name="Bouchez O."/>
            <person name="Roques C."/>
            <person name="Iampietro C."/>
            <person name="Lluch J."/>
            <person name="Castinel A."/>
            <person name="Donnadieu C."/>
            <person name="Desvignes T."/>
            <person name="Floi Bucao C."/>
            <person name="Jouanno E."/>
            <person name="Wen M."/>
            <person name="Mejri S."/>
            <person name="Dirks R."/>
            <person name="Jansen H."/>
            <person name="Henkel C."/>
            <person name="Chen W.J."/>
            <person name="Zahm M."/>
            <person name="Cabau C."/>
            <person name="Klopp C."/>
            <person name="Thompson A.W."/>
            <person name="Robinson-Rechavi M."/>
            <person name="Braasch I."/>
            <person name="Lecointre G."/>
            <person name="Bobe J."/>
            <person name="Postlethwait J.H."/>
            <person name="Berthelot C."/>
            <person name="Roest Crollius H."/>
            <person name="Guiguen Y."/>
        </authorList>
    </citation>
    <scope>NUCLEOTIDE SEQUENCE</scope>
    <source>
        <strain evidence="4">NC1722</strain>
    </source>
</reference>
<evidence type="ECO:0000256" key="2">
    <source>
        <dbReference type="SAM" id="MobiDB-lite"/>
    </source>
</evidence>
<feature type="compositionally biased region" description="Polar residues" evidence="2">
    <location>
        <begin position="1019"/>
        <end position="1037"/>
    </location>
</feature>
<protein>
    <recommendedName>
        <fullName evidence="3">Protein kinase domain-containing protein</fullName>
    </recommendedName>
</protein>
<feature type="compositionally biased region" description="Polar residues" evidence="2">
    <location>
        <begin position="1133"/>
        <end position="1146"/>
    </location>
</feature>
<dbReference type="SUPFAM" id="SSF48403">
    <property type="entry name" value="Ankyrin repeat"/>
    <property type="match status" value="1"/>
</dbReference>
<dbReference type="GO" id="GO:0043063">
    <property type="term" value="P:intercellular bridge organization"/>
    <property type="evidence" value="ECO:0007669"/>
    <property type="project" value="InterPro"/>
</dbReference>
<feature type="compositionally biased region" description="Basic and acidic residues" evidence="2">
    <location>
        <begin position="632"/>
        <end position="646"/>
    </location>
</feature>
<feature type="compositionally biased region" description="Low complexity" evidence="2">
    <location>
        <begin position="1068"/>
        <end position="1080"/>
    </location>
</feature>
<dbReference type="GO" id="GO:0007094">
    <property type="term" value="P:mitotic spindle assembly checkpoint signaling"/>
    <property type="evidence" value="ECO:0007669"/>
    <property type="project" value="InterPro"/>
</dbReference>
<feature type="region of interest" description="Disordered" evidence="2">
    <location>
        <begin position="856"/>
        <end position="921"/>
    </location>
</feature>
<dbReference type="InterPro" id="IPR011009">
    <property type="entry name" value="Kinase-like_dom_sf"/>
</dbReference>
<dbReference type="InterPro" id="IPR039339">
    <property type="entry name" value="Tex14"/>
</dbReference>
<organism evidence="4 5">
    <name type="scientific">Aldrovandia affinis</name>
    <dbReference type="NCBI Taxonomy" id="143900"/>
    <lineage>
        <taxon>Eukaryota</taxon>
        <taxon>Metazoa</taxon>
        <taxon>Chordata</taxon>
        <taxon>Craniata</taxon>
        <taxon>Vertebrata</taxon>
        <taxon>Euteleostomi</taxon>
        <taxon>Actinopterygii</taxon>
        <taxon>Neopterygii</taxon>
        <taxon>Teleostei</taxon>
        <taxon>Notacanthiformes</taxon>
        <taxon>Halosauridae</taxon>
        <taxon>Aldrovandia</taxon>
    </lineage>
</organism>
<dbReference type="Pfam" id="PF07714">
    <property type="entry name" value="PK_Tyr_Ser-Thr"/>
    <property type="match status" value="1"/>
</dbReference>
<feature type="region of interest" description="Disordered" evidence="2">
    <location>
        <begin position="799"/>
        <end position="820"/>
    </location>
</feature>
<keyword evidence="1" id="KW-0040">ANK repeat</keyword>
<feature type="region of interest" description="Disordered" evidence="2">
    <location>
        <begin position="615"/>
        <end position="667"/>
    </location>
</feature>
<name>A0AAD7RL06_9TELE</name>
<dbReference type="Gene3D" id="1.25.40.20">
    <property type="entry name" value="Ankyrin repeat-containing domain"/>
    <property type="match status" value="1"/>
</dbReference>
<evidence type="ECO:0000259" key="3">
    <source>
        <dbReference type="PROSITE" id="PS50011"/>
    </source>
</evidence>
<proteinExistence type="predicted"/>
<keyword evidence="5" id="KW-1185">Reference proteome</keyword>
<accession>A0AAD7RL06</accession>
<dbReference type="GO" id="GO:0005524">
    <property type="term" value="F:ATP binding"/>
    <property type="evidence" value="ECO:0007669"/>
    <property type="project" value="InterPro"/>
</dbReference>
<comment type="caution">
    <text evidence="4">The sequence shown here is derived from an EMBL/GenBank/DDBJ whole genome shotgun (WGS) entry which is preliminary data.</text>
</comment>
<dbReference type="AlphaFoldDB" id="A0AAD7RL06"/>
<dbReference type="GO" id="GO:0000776">
    <property type="term" value="C:kinetochore"/>
    <property type="evidence" value="ECO:0007669"/>
    <property type="project" value="TreeGrafter"/>
</dbReference>
<feature type="compositionally biased region" description="Polar residues" evidence="2">
    <location>
        <begin position="910"/>
        <end position="919"/>
    </location>
</feature>
<feature type="region of interest" description="Disordered" evidence="2">
    <location>
        <begin position="1120"/>
        <end position="1156"/>
    </location>
</feature>
<dbReference type="InterPro" id="IPR036770">
    <property type="entry name" value="Ankyrin_rpt-contain_sf"/>
</dbReference>
<dbReference type="InterPro" id="IPR001245">
    <property type="entry name" value="Ser-Thr/Tyr_kinase_cat_dom"/>
</dbReference>
<feature type="region of interest" description="Disordered" evidence="2">
    <location>
        <begin position="939"/>
        <end position="961"/>
    </location>
</feature>
<feature type="compositionally biased region" description="Polar residues" evidence="2">
    <location>
        <begin position="874"/>
        <end position="883"/>
    </location>
</feature>
<dbReference type="PANTHER" id="PTHR23060">
    <property type="entry name" value="TESTIS EXPRESSED GENE 14"/>
    <property type="match status" value="1"/>
</dbReference>
<dbReference type="PROSITE" id="PS50088">
    <property type="entry name" value="ANK_REPEAT"/>
    <property type="match status" value="2"/>
</dbReference>
<dbReference type="GO" id="GO:0051306">
    <property type="term" value="P:mitotic sister chromatid separation"/>
    <property type="evidence" value="ECO:0007669"/>
    <property type="project" value="InterPro"/>
</dbReference>
<feature type="region of interest" description="Disordered" evidence="2">
    <location>
        <begin position="497"/>
        <end position="543"/>
    </location>
</feature>
<dbReference type="GO" id="GO:0045171">
    <property type="term" value="C:intercellular bridge"/>
    <property type="evidence" value="ECO:0007669"/>
    <property type="project" value="TreeGrafter"/>
</dbReference>
<dbReference type="InterPro" id="IPR000719">
    <property type="entry name" value="Prot_kinase_dom"/>
</dbReference>
<feature type="compositionally biased region" description="Basic and acidic residues" evidence="2">
    <location>
        <begin position="1120"/>
        <end position="1132"/>
    </location>
</feature>
<feature type="region of interest" description="Disordered" evidence="2">
    <location>
        <begin position="1013"/>
        <end position="1103"/>
    </location>
</feature>
<feature type="repeat" description="ANK" evidence="1">
    <location>
        <begin position="51"/>
        <end position="83"/>
    </location>
</feature>
<dbReference type="Pfam" id="PF12796">
    <property type="entry name" value="Ank_2"/>
    <property type="match status" value="1"/>
</dbReference>
<dbReference type="InterPro" id="IPR002110">
    <property type="entry name" value="Ankyrin_rpt"/>
</dbReference>
<dbReference type="GO" id="GO:0030496">
    <property type="term" value="C:midbody"/>
    <property type="evidence" value="ECO:0007669"/>
    <property type="project" value="TreeGrafter"/>
</dbReference>
<dbReference type="Gene3D" id="1.10.510.10">
    <property type="entry name" value="Transferase(Phosphotransferase) domain 1"/>
    <property type="match status" value="1"/>
</dbReference>
<gene>
    <name evidence="4" type="ORF">AAFF_G00175880</name>
</gene>
<evidence type="ECO:0000313" key="4">
    <source>
        <dbReference type="EMBL" id="KAJ8386164.1"/>
    </source>
</evidence>
<feature type="repeat" description="ANK" evidence="1">
    <location>
        <begin position="84"/>
        <end position="116"/>
    </location>
</feature>
<feature type="domain" description="Protein kinase" evidence="3">
    <location>
        <begin position="225"/>
        <end position="487"/>
    </location>
</feature>
<dbReference type="GO" id="GO:0007140">
    <property type="term" value="P:male meiotic nuclear division"/>
    <property type="evidence" value="ECO:0007669"/>
    <property type="project" value="InterPro"/>
</dbReference>
<dbReference type="GO" id="GO:0004672">
    <property type="term" value="F:protein kinase activity"/>
    <property type="evidence" value="ECO:0007669"/>
    <property type="project" value="InterPro"/>
</dbReference>
<dbReference type="SUPFAM" id="SSF56112">
    <property type="entry name" value="Protein kinase-like (PK-like)"/>
    <property type="match status" value="1"/>
</dbReference>